<dbReference type="PANTHER" id="PTHR30032">
    <property type="entry name" value="N-ACETYLMURAMOYL-L-ALANINE AMIDASE-RELATED"/>
    <property type="match status" value="1"/>
</dbReference>
<dbReference type="STRING" id="469383.Cwoe_1779"/>
<dbReference type="InterPro" id="IPR007253">
    <property type="entry name" value="Cell_wall-bd_2"/>
</dbReference>
<dbReference type="GO" id="GO:0030288">
    <property type="term" value="C:outer membrane-bounded periplasmic space"/>
    <property type="evidence" value="ECO:0007669"/>
    <property type="project" value="TreeGrafter"/>
</dbReference>
<evidence type="ECO:0000313" key="3">
    <source>
        <dbReference type="Proteomes" id="UP000008229"/>
    </source>
</evidence>
<evidence type="ECO:0000256" key="1">
    <source>
        <dbReference type="SAM" id="MobiDB-lite"/>
    </source>
</evidence>
<evidence type="ECO:0000313" key="2">
    <source>
        <dbReference type="EMBL" id="ADB50205.1"/>
    </source>
</evidence>
<dbReference type="AlphaFoldDB" id="D3F230"/>
<sequence precursor="true">MFTPSWPARGSGRLSCWRMSRRPLALAGLLLLLLTGLLGCGGDSESPRGLQTPQIGSKGDESEASEQLGFPGFATKNTTRVGGADPVADAAAVARAVYPGGAPDTNPPAVALVDKDAWQAGIAASVLMSSPLRAPILLTDDGAMPQASAEALRALAPTGASSLGGVQVIRVGEAPAPEGYRSTTIEGGDPTALAAAVDRFQSAAFGRATRAVLVASGDDPAYAMPAAAYAAKSGNPVLFVSRDTIPGATFAALQAHRRPRIYLLGPEAVVSARVERALRALGPVQRIAGADPVRNAIAFARYSDGAFGWGVVDPGHGLVIANTRRPSDAAAAVPLSASGTYGPLLLVDEAETLPLPLGQYLLDIQPGYERDPVRGVYNHAWLIGDESAISLPVQSRIDSLLEISPVRTSQP</sequence>
<accession>D3F230</accession>
<reference evidence="3" key="2">
    <citation type="submission" date="2010-01" db="EMBL/GenBank/DDBJ databases">
        <title>The complete genome of Conexibacter woesei DSM 14684.</title>
        <authorList>
            <consortium name="US DOE Joint Genome Institute (JGI-PGF)"/>
            <person name="Lucas S."/>
            <person name="Copeland A."/>
            <person name="Lapidus A."/>
            <person name="Glavina del Rio T."/>
            <person name="Dalin E."/>
            <person name="Tice H."/>
            <person name="Bruce D."/>
            <person name="Goodwin L."/>
            <person name="Pitluck S."/>
            <person name="Kyrpides N."/>
            <person name="Mavromatis K."/>
            <person name="Ivanova N."/>
            <person name="Mikhailova N."/>
            <person name="Chertkov O."/>
            <person name="Brettin T."/>
            <person name="Detter J.C."/>
            <person name="Han C."/>
            <person name="Larimer F."/>
            <person name="Land M."/>
            <person name="Hauser L."/>
            <person name="Markowitz V."/>
            <person name="Cheng J.-F."/>
            <person name="Hugenholtz P."/>
            <person name="Woyke T."/>
            <person name="Wu D."/>
            <person name="Pukall R."/>
            <person name="Steenblock K."/>
            <person name="Schneider S."/>
            <person name="Klenk H.-P."/>
            <person name="Eisen J.A."/>
        </authorList>
    </citation>
    <scope>NUCLEOTIDE SEQUENCE [LARGE SCALE GENOMIC DNA]</scope>
    <source>
        <strain evidence="3">DSM 14684 / CIP 108061 / JCM 11494 / NBRC 100937 / ID131577</strain>
    </source>
</reference>
<feature type="region of interest" description="Disordered" evidence="1">
    <location>
        <begin position="44"/>
        <end position="66"/>
    </location>
</feature>
<dbReference type="Pfam" id="PF04122">
    <property type="entry name" value="CW_binding_2"/>
    <property type="match status" value="2"/>
</dbReference>
<gene>
    <name evidence="2" type="ordered locus">Cwoe_1779</name>
</gene>
<name>D3F230_CONWI</name>
<dbReference type="EMBL" id="CP001854">
    <property type="protein sequence ID" value="ADB50205.1"/>
    <property type="molecule type" value="Genomic_DNA"/>
</dbReference>
<dbReference type="Proteomes" id="UP000008229">
    <property type="component" value="Chromosome"/>
</dbReference>
<keyword evidence="3" id="KW-1185">Reference proteome</keyword>
<dbReference type="PANTHER" id="PTHR30032:SF4">
    <property type="entry name" value="AMIDASE ENHANCER"/>
    <property type="match status" value="1"/>
</dbReference>
<dbReference type="HOGENOM" id="CLU_044567_0_0_11"/>
<organism evidence="2 3">
    <name type="scientific">Conexibacter woesei (strain DSM 14684 / CCUG 47730 / CIP 108061 / JCM 11494 / NBRC 100937 / ID131577)</name>
    <dbReference type="NCBI Taxonomy" id="469383"/>
    <lineage>
        <taxon>Bacteria</taxon>
        <taxon>Bacillati</taxon>
        <taxon>Actinomycetota</taxon>
        <taxon>Thermoleophilia</taxon>
        <taxon>Solirubrobacterales</taxon>
        <taxon>Conexibacteraceae</taxon>
        <taxon>Conexibacter</taxon>
    </lineage>
</organism>
<dbReference type="InterPro" id="IPR051922">
    <property type="entry name" value="Bact_Sporulation_Assoc"/>
</dbReference>
<dbReference type="KEGG" id="cwo:Cwoe_1779"/>
<dbReference type="eggNOG" id="COG2247">
    <property type="taxonomic scope" value="Bacteria"/>
</dbReference>
<evidence type="ECO:0008006" key="4">
    <source>
        <dbReference type="Google" id="ProtNLM"/>
    </source>
</evidence>
<proteinExistence type="predicted"/>
<reference evidence="2 3" key="1">
    <citation type="journal article" date="2010" name="Stand. Genomic Sci.">
        <title>Complete genome sequence of Conexibacter woesei type strain (ID131577).</title>
        <authorList>
            <person name="Pukall R."/>
            <person name="Lapidus A."/>
            <person name="Glavina Del Rio T."/>
            <person name="Copeland A."/>
            <person name="Tice H."/>
            <person name="Cheng J.-F."/>
            <person name="Lucas S."/>
            <person name="Chen F."/>
            <person name="Nolan M."/>
            <person name="Bruce D."/>
            <person name="Goodwin L."/>
            <person name="Pitluck S."/>
            <person name="Mavromatis K."/>
            <person name="Ivanova N."/>
            <person name="Ovchinnikova G."/>
            <person name="Pati A."/>
            <person name="Chen A."/>
            <person name="Palaniappan K."/>
            <person name="Land M."/>
            <person name="Hauser L."/>
            <person name="Chang Y.-J."/>
            <person name="Jeffries C.D."/>
            <person name="Chain P."/>
            <person name="Meincke L."/>
            <person name="Sims D."/>
            <person name="Brettin T."/>
            <person name="Detter J.C."/>
            <person name="Rohde M."/>
            <person name="Goeker M."/>
            <person name="Bristow J."/>
            <person name="Eisen J.A."/>
            <person name="Markowitz V."/>
            <person name="Kyrpides N.C."/>
            <person name="Klenk H.-P."/>
            <person name="Hugenholtz P."/>
        </authorList>
    </citation>
    <scope>NUCLEOTIDE SEQUENCE [LARGE SCALE GENOMIC DNA]</scope>
    <source>
        <strain evidence="3">DSM 14684 / CIP 108061 / JCM 11494 / NBRC 100937 / ID131577</strain>
    </source>
</reference>
<protein>
    <recommendedName>
        <fullName evidence="4">Cell wall binding repeat 2-containing protein</fullName>
    </recommendedName>
</protein>